<dbReference type="Proteomes" id="UP001205843">
    <property type="component" value="Unassembled WGS sequence"/>
</dbReference>
<gene>
    <name evidence="2" type="ORF">J2T57_000317</name>
</gene>
<protein>
    <submittedName>
        <fullName evidence="2">Uncharacterized protein</fullName>
    </submittedName>
</protein>
<dbReference type="AlphaFoldDB" id="A0AAE3G063"/>
<proteinExistence type="predicted"/>
<dbReference type="EMBL" id="JALJXV010000001">
    <property type="protein sequence ID" value="MCP1673225.1"/>
    <property type="molecule type" value="Genomic_DNA"/>
</dbReference>
<name>A0AAE3G063_9GAMM</name>
<evidence type="ECO:0000256" key="1">
    <source>
        <dbReference type="SAM" id="MobiDB-lite"/>
    </source>
</evidence>
<sequence length="589" mass="62293">MSSVYRAEESERSERQEGTTETGSALGKRAAEEFDKAVKAEESSVAAEDGERSFGEQVGDGLMDGLRGAADMVAETADVVSDGLAGVRDTVHQLGSDTVDNLRAAPDNVANAYRETYGNFANGMNQALERGFGGDPMQIAEMPWNLGGKINIGVTNGIAANTGTWDSMNYRAKSETSGGISGKNYRLSPIDSLSGSHSSSLGVPATGTVNALSKGPAKVSMLNPIGFERDEDNGTDLARAHAWLGKGLGATKPKEPATAGPLQYNLESSATSTLWKGLGLNIERSEDEQGRMNPTSVELSGWLGTFSQTSAEANVGVGVGENAARVGPGVGVFHSNGTSLGLMASYERQVDSRNGGDSHLAAVINEGVKAEHGADGLLSLLHNEARQGIEPRSYDDPVRQQLIEAAANADVDLGNQLVSYDALSREVSQAIDSGVSPVVFAGKGGLDFGSREVREINASEHDQPALYVNSDLLDEYANVARMAEGQALRNRDDDGSLNLVVRDGNTLTTAPADPNHPAAAESRDLSLIERAGSELRDMVGGATQWTFNRGSNVIQGLNHGIQSTIVTDELRENLQERFLPFGQEEEQPE</sequence>
<accession>A0AAE3G063</accession>
<feature type="compositionally biased region" description="Basic and acidic residues" evidence="1">
    <location>
        <begin position="29"/>
        <end position="42"/>
    </location>
</feature>
<evidence type="ECO:0000313" key="2">
    <source>
        <dbReference type="EMBL" id="MCP1673225.1"/>
    </source>
</evidence>
<comment type="caution">
    <text evidence="2">The sequence shown here is derived from an EMBL/GenBank/DDBJ whole genome shotgun (WGS) entry which is preliminary data.</text>
</comment>
<evidence type="ECO:0000313" key="3">
    <source>
        <dbReference type="Proteomes" id="UP001205843"/>
    </source>
</evidence>
<dbReference type="RefSeq" id="WP_253473217.1">
    <property type="nucleotide sequence ID" value="NZ_JALJXV010000001.1"/>
</dbReference>
<feature type="compositionally biased region" description="Basic and acidic residues" evidence="1">
    <location>
        <begin position="1"/>
        <end position="18"/>
    </location>
</feature>
<feature type="region of interest" description="Disordered" evidence="1">
    <location>
        <begin position="1"/>
        <end position="56"/>
    </location>
</feature>
<organism evidence="2 3">
    <name type="scientific">Natronocella acetinitrilica</name>
    <dbReference type="NCBI Taxonomy" id="414046"/>
    <lineage>
        <taxon>Bacteria</taxon>
        <taxon>Pseudomonadati</taxon>
        <taxon>Pseudomonadota</taxon>
        <taxon>Gammaproteobacteria</taxon>
        <taxon>Chromatiales</taxon>
        <taxon>Ectothiorhodospiraceae</taxon>
        <taxon>Natronocella</taxon>
    </lineage>
</organism>
<reference evidence="2" key="1">
    <citation type="submission" date="2022-03" db="EMBL/GenBank/DDBJ databases">
        <title>Genomic Encyclopedia of Type Strains, Phase III (KMG-III): the genomes of soil and plant-associated and newly described type strains.</title>
        <authorList>
            <person name="Whitman W."/>
        </authorList>
    </citation>
    <scope>NUCLEOTIDE SEQUENCE</scope>
    <source>
        <strain evidence="2">ANL 6-2</strain>
    </source>
</reference>
<keyword evidence="3" id="KW-1185">Reference proteome</keyword>